<dbReference type="PANTHER" id="PTHR43133">
    <property type="entry name" value="RNA POLYMERASE ECF-TYPE SIGMA FACTO"/>
    <property type="match status" value="1"/>
</dbReference>
<organism evidence="8 9">
    <name type="scientific">Paludisphaera mucosa</name>
    <dbReference type="NCBI Taxonomy" id="3030827"/>
    <lineage>
        <taxon>Bacteria</taxon>
        <taxon>Pseudomonadati</taxon>
        <taxon>Planctomycetota</taxon>
        <taxon>Planctomycetia</taxon>
        <taxon>Isosphaerales</taxon>
        <taxon>Isosphaeraceae</taxon>
        <taxon>Paludisphaera</taxon>
    </lineage>
</organism>
<proteinExistence type="inferred from homology"/>
<keyword evidence="5" id="KW-1133">Transmembrane helix</keyword>
<evidence type="ECO:0000256" key="4">
    <source>
        <dbReference type="ARBA" id="ARBA00023163"/>
    </source>
</evidence>
<dbReference type="RefSeq" id="WP_277861469.1">
    <property type="nucleotide sequence ID" value="NZ_JARRAG010000002.1"/>
</dbReference>
<dbReference type="SUPFAM" id="SSF88659">
    <property type="entry name" value="Sigma3 and sigma4 domains of RNA polymerase sigma factors"/>
    <property type="match status" value="1"/>
</dbReference>
<dbReference type="EMBL" id="JARRAG010000002">
    <property type="protein sequence ID" value="MDG3005120.1"/>
    <property type="molecule type" value="Genomic_DNA"/>
</dbReference>
<dbReference type="InterPro" id="IPR013249">
    <property type="entry name" value="RNA_pol_sigma70_r4_t2"/>
</dbReference>
<accession>A0ABT6FC61</accession>
<dbReference type="InterPro" id="IPR014284">
    <property type="entry name" value="RNA_pol_sigma-70_dom"/>
</dbReference>
<gene>
    <name evidence="8" type="ORF">PZE19_15130</name>
</gene>
<keyword evidence="2" id="KW-0805">Transcription regulation</keyword>
<dbReference type="InterPro" id="IPR039425">
    <property type="entry name" value="RNA_pol_sigma-70-like"/>
</dbReference>
<feature type="transmembrane region" description="Helical" evidence="5">
    <location>
        <begin position="278"/>
        <end position="299"/>
    </location>
</feature>
<dbReference type="NCBIfam" id="TIGR02937">
    <property type="entry name" value="sigma70-ECF"/>
    <property type="match status" value="1"/>
</dbReference>
<feature type="domain" description="RNA polymerase sigma-70 region 2" evidence="6">
    <location>
        <begin position="47"/>
        <end position="114"/>
    </location>
</feature>
<dbReference type="Proteomes" id="UP001216907">
    <property type="component" value="Unassembled WGS sequence"/>
</dbReference>
<sequence>MSASLVGDQAEFPWLSGRPDEGSVATTDRELLDRFLTDRDEAAFERLVGRHGPRVLRICRRWLGDGQDAEDAYQATFLLLATRGDAIRRPGNVGGWLSGVARRVAGRAKMKATRRRRLEGTSIDLHEVADRRGPALGDDLRALRAEIERLPEKYRRPIELCYWDGLSSEQAASLLQCPTGTVKWRLSQARESLRGRLGRAGILLSTLLAWLGRPRRSDAASALVHSGRDLASSAASPAGGADASRRVKDAVDLALLLRDAPSLLGEAASRGGRSTRRFGGLAPLIVVAAAFLAASFWSLPTLARVSELLVPSQAWGTAHACGDH</sequence>
<comment type="caution">
    <text evidence="8">The sequence shown here is derived from an EMBL/GenBank/DDBJ whole genome shotgun (WGS) entry which is preliminary data.</text>
</comment>
<feature type="domain" description="RNA polymerase sigma factor 70 region 4 type 2" evidence="7">
    <location>
        <begin position="141"/>
        <end position="193"/>
    </location>
</feature>
<evidence type="ECO:0000259" key="7">
    <source>
        <dbReference type="Pfam" id="PF08281"/>
    </source>
</evidence>
<dbReference type="Gene3D" id="1.10.1740.10">
    <property type="match status" value="1"/>
</dbReference>
<protein>
    <submittedName>
        <fullName evidence="8">RNA polymerase sigma factor</fullName>
    </submittedName>
</protein>
<dbReference type="Pfam" id="PF04542">
    <property type="entry name" value="Sigma70_r2"/>
    <property type="match status" value="1"/>
</dbReference>
<keyword evidence="5" id="KW-0812">Transmembrane</keyword>
<dbReference type="PANTHER" id="PTHR43133:SF51">
    <property type="entry name" value="RNA POLYMERASE SIGMA FACTOR"/>
    <property type="match status" value="1"/>
</dbReference>
<evidence type="ECO:0000313" key="9">
    <source>
        <dbReference type="Proteomes" id="UP001216907"/>
    </source>
</evidence>
<name>A0ABT6FC61_9BACT</name>
<keyword evidence="5" id="KW-0472">Membrane</keyword>
<dbReference type="InterPro" id="IPR036388">
    <property type="entry name" value="WH-like_DNA-bd_sf"/>
</dbReference>
<dbReference type="CDD" id="cd06171">
    <property type="entry name" value="Sigma70_r4"/>
    <property type="match status" value="1"/>
</dbReference>
<dbReference type="SUPFAM" id="SSF88946">
    <property type="entry name" value="Sigma2 domain of RNA polymerase sigma factors"/>
    <property type="match status" value="1"/>
</dbReference>
<dbReference type="InterPro" id="IPR007627">
    <property type="entry name" value="RNA_pol_sigma70_r2"/>
</dbReference>
<reference evidence="8 9" key="1">
    <citation type="submission" date="2023-03" db="EMBL/GenBank/DDBJ databases">
        <title>Paludisphaera mucosa sp. nov. a novel planctomycete from northern fen.</title>
        <authorList>
            <person name="Ivanova A."/>
        </authorList>
    </citation>
    <scope>NUCLEOTIDE SEQUENCE [LARGE SCALE GENOMIC DNA]</scope>
    <source>
        <strain evidence="8 9">Pla2</strain>
    </source>
</reference>
<evidence type="ECO:0000313" key="8">
    <source>
        <dbReference type="EMBL" id="MDG3005120.1"/>
    </source>
</evidence>
<evidence type="ECO:0000256" key="2">
    <source>
        <dbReference type="ARBA" id="ARBA00023015"/>
    </source>
</evidence>
<dbReference type="Pfam" id="PF08281">
    <property type="entry name" value="Sigma70_r4_2"/>
    <property type="match status" value="1"/>
</dbReference>
<evidence type="ECO:0000256" key="3">
    <source>
        <dbReference type="ARBA" id="ARBA00023082"/>
    </source>
</evidence>
<dbReference type="Gene3D" id="1.10.10.10">
    <property type="entry name" value="Winged helix-like DNA-binding domain superfamily/Winged helix DNA-binding domain"/>
    <property type="match status" value="1"/>
</dbReference>
<evidence type="ECO:0000259" key="6">
    <source>
        <dbReference type="Pfam" id="PF04542"/>
    </source>
</evidence>
<keyword evidence="9" id="KW-1185">Reference proteome</keyword>
<dbReference type="InterPro" id="IPR013324">
    <property type="entry name" value="RNA_pol_sigma_r3/r4-like"/>
</dbReference>
<evidence type="ECO:0000256" key="1">
    <source>
        <dbReference type="ARBA" id="ARBA00010641"/>
    </source>
</evidence>
<dbReference type="InterPro" id="IPR013325">
    <property type="entry name" value="RNA_pol_sigma_r2"/>
</dbReference>
<keyword evidence="3" id="KW-0731">Sigma factor</keyword>
<evidence type="ECO:0000256" key="5">
    <source>
        <dbReference type="SAM" id="Phobius"/>
    </source>
</evidence>
<comment type="similarity">
    <text evidence="1">Belongs to the sigma-70 factor family. ECF subfamily.</text>
</comment>
<keyword evidence="4" id="KW-0804">Transcription</keyword>